<feature type="compositionally biased region" description="Polar residues" evidence="2">
    <location>
        <begin position="284"/>
        <end position="315"/>
    </location>
</feature>
<evidence type="ECO:0000313" key="4">
    <source>
        <dbReference type="Proteomes" id="UP000009328"/>
    </source>
</evidence>
<proteinExistence type="predicted"/>
<keyword evidence="4" id="KW-1185">Reference proteome</keyword>
<comment type="caution">
    <text evidence="3">The sequence shown here is derived from an EMBL/GenBank/DDBJ whole genome shotgun (WGS) entry which is preliminary data.</text>
</comment>
<dbReference type="EMBL" id="CAIF01000129">
    <property type="protein sequence ID" value="CCH44454.1"/>
    <property type="molecule type" value="Genomic_DNA"/>
</dbReference>
<feature type="compositionally biased region" description="Polar residues" evidence="2">
    <location>
        <begin position="122"/>
        <end position="137"/>
    </location>
</feature>
<dbReference type="HOGENOM" id="CLU_281211_0_0_1"/>
<dbReference type="InParanoid" id="K0KSV1"/>
<feature type="compositionally biased region" description="Polar residues" evidence="2">
    <location>
        <begin position="31"/>
        <end position="40"/>
    </location>
</feature>
<feature type="region of interest" description="Disordered" evidence="2">
    <location>
        <begin position="1"/>
        <end position="229"/>
    </location>
</feature>
<feature type="compositionally biased region" description="Polar residues" evidence="2">
    <location>
        <begin position="216"/>
        <end position="228"/>
    </location>
</feature>
<feature type="compositionally biased region" description="Polar residues" evidence="2">
    <location>
        <begin position="350"/>
        <end position="364"/>
    </location>
</feature>
<dbReference type="AlphaFoldDB" id="K0KSV1"/>
<organism evidence="3 4">
    <name type="scientific">Wickerhamomyces ciferrii (strain ATCC 14091 / BCRC 22168 / CBS 111 / JCM 3599 / NBRC 0793 / NRRL Y-1031 F-60-10)</name>
    <name type="common">Yeast</name>
    <name type="synonym">Pichia ciferrii</name>
    <dbReference type="NCBI Taxonomy" id="1206466"/>
    <lineage>
        <taxon>Eukaryota</taxon>
        <taxon>Fungi</taxon>
        <taxon>Dikarya</taxon>
        <taxon>Ascomycota</taxon>
        <taxon>Saccharomycotina</taxon>
        <taxon>Saccharomycetes</taxon>
        <taxon>Phaffomycetales</taxon>
        <taxon>Wickerhamomycetaceae</taxon>
        <taxon>Wickerhamomyces</taxon>
    </lineage>
</organism>
<evidence type="ECO:0000256" key="2">
    <source>
        <dbReference type="SAM" id="MobiDB-lite"/>
    </source>
</evidence>
<protein>
    <submittedName>
        <fullName evidence="3">Laminin-like protein epi-1</fullName>
    </submittedName>
</protein>
<feature type="region of interest" description="Disordered" evidence="2">
    <location>
        <begin position="1047"/>
        <end position="1085"/>
    </location>
</feature>
<sequence>MSIKSSSSSSVVSSMDSVNEELRSLRKSASRPAQTANSTRRGLFDFSRKAFSTNSSPIKASSESQNTKTPSGSSLEIGNRSNISTNADYDDYYGYDENDDQDDDHDDDDFDTKSLGFDPFVENTTDVEIPIANSTTLKSHKYNSKNKQGNYGPLGMNDGLKSVRFKDGDIPNSQPQVSNKPTKSQNQKSISQLQSMFLKSNSGYTKPSSRERLPSSEYSATPDTTEVSEFNDHSNHLTLTQKEFLLPAGLSSEETKKSQSGAKDIKIKFAQGKTNESKNDPKSTYDSSAIVSASTDGGSSLFSKTDTLSAPTDNESAPLKFENVNESSKLTTVVDGPRTGPETFRRINIPETQPEQKLQYTESTPKGKPFSLRLQDADFRRLNSDGSGEESFDHVDILEQSRPALLSNKVQDTTAPIIPEQSPVTSTEKKIILVNPVVHETDVSSHKDAKFSSVIEDEVKHKVHQILKTLSQDKKTFSLDHSVSGESKNLSYYIDQILNFARENDKKLNALKIQLIKLSKQQHDHEDIVNQKDKIVESLNSAISDLNGKLQSIQGKYNSRESAVKSQEKALKLEAQKYSGYDEELATRDSLLEDCRSHIEEKELFIENISRLVSEHSTQSFDLSNEKLAFTQLKSLLKLNHKLKEQEKTYKRAEQLHKKIKRDLDEDLEVLKHKNDELLNGKKILEDQNAKNLKFIEEKELEIENHENTNEKLSMSLKNLELKYTKLQNEIDNEKFRNKEMEAKIQEHENDRVVQDKKVQNMEKILEDQLSLVNEVQQEFDAQTETINNLNHKNKAMEVENEALHTSSRIDQDQKQKLETEAENFKIKLEQKSSQLEEVERRLGNLIRRKDEDIQRLNGRVKTLEQIEANLASELKDTRAKLSAKYTQSSVLEKRCETLSQNLKESGEKNRVIRSEILKHNGHIQELKRTLSGLSYSIIQNLDGIIDGESLSGVRDDLKNDTDDGALEKMHNVSLFIEEAVSLIIKEHWSLSKSLSEARKGSVSNNSLNALQQIIEAKNNRIKLLELRLLSFESAVKKINKTNSRISTRGSSAISNTNNNSRKVNFQPSSSDSDHESIDSNLTVRTHIRSENKEVKKLLNLLKQNSSKSDLSSDN</sequence>
<feature type="compositionally biased region" description="Low complexity" evidence="2">
    <location>
        <begin position="1"/>
        <end position="17"/>
    </location>
</feature>
<dbReference type="Proteomes" id="UP000009328">
    <property type="component" value="Unassembled WGS sequence"/>
</dbReference>
<evidence type="ECO:0000313" key="3">
    <source>
        <dbReference type="EMBL" id="CCH44454.1"/>
    </source>
</evidence>
<feature type="compositionally biased region" description="Polar residues" evidence="2">
    <location>
        <begin position="50"/>
        <end position="87"/>
    </location>
</feature>
<dbReference type="eggNOG" id="KOG1836">
    <property type="taxonomic scope" value="Eukaryota"/>
</dbReference>
<feature type="compositionally biased region" description="Acidic residues" evidence="2">
    <location>
        <begin position="88"/>
        <end position="110"/>
    </location>
</feature>
<feature type="region of interest" description="Disordered" evidence="2">
    <location>
        <begin position="272"/>
        <end position="318"/>
    </location>
</feature>
<gene>
    <name evidence="3" type="ORF">BN7_4018</name>
</gene>
<feature type="coiled-coil region" evidence="1">
    <location>
        <begin position="636"/>
        <end position="881"/>
    </location>
</feature>
<evidence type="ECO:0000256" key="1">
    <source>
        <dbReference type="SAM" id="Coils"/>
    </source>
</evidence>
<reference evidence="3 4" key="1">
    <citation type="journal article" date="2012" name="Eukaryot. Cell">
        <title>Draft genome sequence of Wickerhamomyces ciferrii NRRL Y-1031 F-60-10.</title>
        <authorList>
            <person name="Schneider J."/>
            <person name="Andrea H."/>
            <person name="Blom J."/>
            <person name="Jaenicke S."/>
            <person name="Ruckert C."/>
            <person name="Schorsch C."/>
            <person name="Szczepanowski R."/>
            <person name="Farwick M."/>
            <person name="Goesmann A."/>
            <person name="Puhler A."/>
            <person name="Schaffer S."/>
            <person name="Tauch A."/>
            <person name="Kohler T."/>
            <person name="Brinkrolf K."/>
        </authorList>
    </citation>
    <scope>NUCLEOTIDE SEQUENCE [LARGE SCALE GENOMIC DNA]</scope>
    <source>
        <strain evidence="4">ATCC 14091 / BCRC 22168 / CBS 111 / JCM 3599 / NBRC 0793 / NRRL Y-1031 F-60-10</strain>
    </source>
</reference>
<feature type="region of interest" description="Disordered" evidence="2">
    <location>
        <begin position="350"/>
        <end position="369"/>
    </location>
</feature>
<name>K0KSV1_WICCF</name>
<keyword evidence="1" id="KW-0175">Coiled coil</keyword>
<feature type="compositionally biased region" description="Polar residues" evidence="2">
    <location>
        <begin position="1047"/>
        <end position="1068"/>
    </location>
</feature>
<dbReference type="STRING" id="1206466.K0KSV1"/>
<feature type="compositionally biased region" description="Polar residues" evidence="2">
    <location>
        <begin position="171"/>
        <end position="207"/>
    </location>
</feature>
<accession>K0KSV1</accession>